<dbReference type="AlphaFoldDB" id="A0A9P7SIP9"/>
<dbReference type="GO" id="GO:0003963">
    <property type="term" value="F:RNA-3'-phosphate cyclase activity"/>
    <property type="evidence" value="ECO:0007669"/>
    <property type="project" value="TreeGrafter"/>
</dbReference>
<dbReference type="GO" id="GO:0006396">
    <property type="term" value="P:RNA processing"/>
    <property type="evidence" value="ECO:0007669"/>
    <property type="project" value="InterPro"/>
</dbReference>
<keyword evidence="3" id="KW-1185">Reference proteome</keyword>
<name>A0A9P7SIP9_9HYPO</name>
<dbReference type="Pfam" id="PF01137">
    <property type="entry name" value="RTC"/>
    <property type="match status" value="1"/>
</dbReference>
<dbReference type="Proteomes" id="UP000706124">
    <property type="component" value="Unassembled WGS sequence"/>
</dbReference>
<evidence type="ECO:0000259" key="1">
    <source>
        <dbReference type="Pfam" id="PF01137"/>
    </source>
</evidence>
<dbReference type="SUPFAM" id="SSF55205">
    <property type="entry name" value="EPT/RTPC-like"/>
    <property type="match status" value="1"/>
</dbReference>
<evidence type="ECO:0000313" key="2">
    <source>
        <dbReference type="EMBL" id="KAG5940655.1"/>
    </source>
</evidence>
<dbReference type="PANTHER" id="PTHR11096">
    <property type="entry name" value="RNA 3' TERMINAL PHOSPHATE CYCLASE"/>
    <property type="match status" value="1"/>
</dbReference>
<dbReference type="InterPro" id="IPR023797">
    <property type="entry name" value="RNA3'_phos_cyclase_dom"/>
</dbReference>
<gene>
    <name evidence="2" type="ORF">E4U60_000407</name>
</gene>
<dbReference type="InterPro" id="IPR037136">
    <property type="entry name" value="RNA3'_phos_cyclase_dom_sf"/>
</dbReference>
<proteinExistence type="predicted"/>
<dbReference type="Gene3D" id="3.65.10.20">
    <property type="entry name" value="RNA 3'-terminal phosphate cyclase domain"/>
    <property type="match status" value="1"/>
</dbReference>
<dbReference type="OrthoDB" id="25029at2759"/>
<sequence>MPAEPILLDGRTGEGGGQLVRVACALAALTCQSVTIHHVRGNRGGDRGGGLKAQHVTSLAWLAKVTDAQVQGLDIGSKIVTFWPRRPSANLSPRSFKIEPETDASSALLVLQAIFPYVLFAGNENNEPLELDIHGGTNVSWSLSYEYFDQVLMPVLEERFGICVRRELKARGWSTGPRSRGHIALVVQPIRKGESLKFVPWPSHSYPSSYRVCRIDISIVVPQSAHEVVQAELVRSLAELYPGSETQVKLVEDSGHNSRWSILLVAHSQDGVRWGRDTLFSMLKPEKLKSTWQEFAQSACARLCKKLHAETSQASAVDEFLQDQLIALQVLAEGVSTFPRGGPWRSEEDMLVEKLGKLEVKEGPEMQREKTTQPFGNGSTHTTTARWVASKLLPGAEFYHGGDLVKGVGLSV</sequence>
<dbReference type="InterPro" id="IPR036553">
    <property type="entry name" value="RPTC_insert"/>
</dbReference>
<dbReference type="InterPro" id="IPR013792">
    <property type="entry name" value="RNA3'P_cycl/enolpyr_Trfase_a/b"/>
</dbReference>
<dbReference type="GO" id="GO:0005634">
    <property type="term" value="C:nucleus"/>
    <property type="evidence" value="ECO:0007669"/>
    <property type="project" value="TreeGrafter"/>
</dbReference>
<reference evidence="2 3" key="1">
    <citation type="journal article" date="2020" name="bioRxiv">
        <title>Whole genome comparisons of ergot fungi reveals the divergence and evolution of species within the genus Claviceps are the result of varying mechanisms driving genome evolution and host range expansion.</title>
        <authorList>
            <person name="Wyka S.A."/>
            <person name="Mondo S.J."/>
            <person name="Liu M."/>
            <person name="Dettman J."/>
            <person name="Nalam V."/>
            <person name="Broders K.D."/>
        </authorList>
    </citation>
    <scope>NUCLEOTIDE SEQUENCE [LARGE SCALE GENOMIC DNA]</scope>
    <source>
        <strain evidence="2 3">CCC 1485</strain>
    </source>
</reference>
<dbReference type="InterPro" id="IPR000228">
    <property type="entry name" value="RNA3'_term_phos_cyc"/>
</dbReference>
<dbReference type="Gene3D" id="3.30.360.20">
    <property type="entry name" value="RNA 3'-terminal phosphate cyclase, insert domain"/>
    <property type="match status" value="1"/>
</dbReference>
<dbReference type="EMBL" id="SRPO01000110">
    <property type="protein sequence ID" value="KAG5940655.1"/>
    <property type="molecule type" value="Genomic_DNA"/>
</dbReference>
<feature type="domain" description="RNA 3'-terminal phosphate cyclase" evidence="1">
    <location>
        <begin position="13"/>
        <end position="338"/>
    </location>
</feature>
<evidence type="ECO:0000313" key="3">
    <source>
        <dbReference type="Proteomes" id="UP000706124"/>
    </source>
</evidence>
<comment type="caution">
    <text evidence="2">The sequence shown here is derived from an EMBL/GenBank/DDBJ whole genome shotgun (WGS) entry which is preliminary data.</text>
</comment>
<accession>A0A9P7SIP9</accession>
<dbReference type="PANTHER" id="PTHR11096:SF0">
    <property type="entry name" value="RNA 3'-TERMINAL PHOSPHATE CYCLASE"/>
    <property type="match status" value="1"/>
</dbReference>
<protein>
    <recommendedName>
        <fullName evidence="1">RNA 3'-terminal phosphate cyclase domain-containing protein</fullName>
    </recommendedName>
</protein>
<organism evidence="2 3">
    <name type="scientific">Claviceps pazoutovae</name>
    <dbReference type="NCBI Taxonomy" id="1649127"/>
    <lineage>
        <taxon>Eukaryota</taxon>
        <taxon>Fungi</taxon>
        <taxon>Dikarya</taxon>
        <taxon>Ascomycota</taxon>
        <taxon>Pezizomycotina</taxon>
        <taxon>Sordariomycetes</taxon>
        <taxon>Hypocreomycetidae</taxon>
        <taxon>Hypocreales</taxon>
        <taxon>Clavicipitaceae</taxon>
        <taxon>Claviceps</taxon>
    </lineage>
</organism>